<feature type="compositionally biased region" description="Polar residues" evidence="2">
    <location>
        <begin position="259"/>
        <end position="268"/>
    </location>
</feature>
<accession>A0A699L0A7</accession>
<feature type="coiled-coil region" evidence="1">
    <location>
        <begin position="79"/>
        <end position="134"/>
    </location>
</feature>
<keyword evidence="1" id="KW-0175">Coiled coil</keyword>
<organism evidence="3">
    <name type="scientific">Tanacetum cinerariifolium</name>
    <name type="common">Dalmatian daisy</name>
    <name type="synonym">Chrysanthemum cinerariifolium</name>
    <dbReference type="NCBI Taxonomy" id="118510"/>
    <lineage>
        <taxon>Eukaryota</taxon>
        <taxon>Viridiplantae</taxon>
        <taxon>Streptophyta</taxon>
        <taxon>Embryophyta</taxon>
        <taxon>Tracheophyta</taxon>
        <taxon>Spermatophyta</taxon>
        <taxon>Magnoliopsida</taxon>
        <taxon>eudicotyledons</taxon>
        <taxon>Gunneridae</taxon>
        <taxon>Pentapetalae</taxon>
        <taxon>asterids</taxon>
        <taxon>campanulids</taxon>
        <taxon>Asterales</taxon>
        <taxon>Asteraceae</taxon>
        <taxon>Asteroideae</taxon>
        <taxon>Anthemideae</taxon>
        <taxon>Anthemidinae</taxon>
        <taxon>Tanacetum</taxon>
    </lineage>
</organism>
<reference evidence="3" key="1">
    <citation type="journal article" date="2019" name="Sci. Rep.">
        <title>Draft genome of Tanacetum cinerariifolium, the natural source of mosquito coil.</title>
        <authorList>
            <person name="Yamashiro T."/>
            <person name="Shiraishi A."/>
            <person name="Satake H."/>
            <person name="Nakayama K."/>
        </authorList>
    </citation>
    <scope>NUCLEOTIDE SEQUENCE</scope>
</reference>
<name>A0A699L0A7_TANCI</name>
<feature type="compositionally biased region" description="Low complexity" evidence="2">
    <location>
        <begin position="271"/>
        <end position="280"/>
    </location>
</feature>
<feature type="region of interest" description="Disordered" evidence="2">
    <location>
        <begin position="178"/>
        <end position="204"/>
    </location>
</feature>
<dbReference type="AlphaFoldDB" id="A0A699L0A7"/>
<evidence type="ECO:0000256" key="2">
    <source>
        <dbReference type="SAM" id="MobiDB-lite"/>
    </source>
</evidence>
<comment type="caution">
    <text evidence="3">The sequence shown here is derived from an EMBL/GenBank/DDBJ whole genome shotgun (WGS) entry which is preliminary data.</text>
</comment>
<feature type="region of interest" description="Disordered" evidence="2">
    <location>
        <begin position="238"/>
        <end position="280"/>
    </location>
</feature>
<evidence type="ECO:0000313" key="3">
    <source>
        <dbReference type="EMBL" id="GFB11048.1"/>
    </source>
</evidence>
<dbReference type="EMBL" id="BKCJ010554220">
    <property type="protein sequence ID" value="GFB11048.1"/>
    <property type="molecule type" value="Genomic_DNA"/>
</dbReference>
<feature type="non-terminal residue" evidence="3">
    <location>
        <position position="1"/>
    </location>
</feature>
<feature type="compositionally biased region" description="Polar residues" evidence="2">
    <location>
        <begin position="192"/>
        <end position="204"/>
    </location>
</feature>
<evidence type="ECO:0000256" key="1">
    <source>
        <dbReference type="SAM" id="Coils"/>
    </source>
</evidence>
<feature type="non-terminal residue" evidence="3">
    <location>
        <position position="380"/>
    </location>
</feature>
<proteinExistence type="predicted"/>
<feature type="region of interest" description="Disordered" evidence="2">
    <location>
        <begin position="355"/>
        <end position="380"/>
    </location>
</feature>
<protein>
    <submittedName>
        <fullName evidence="3">Uncharacterized protein</fullName>
    </submittedName>
</protein>
<sequence length="380" mass="43520">KWNMALLSMRADKFWKKISIQGTDVAGFDKSKVECFNYHKMGHFDWSYMANDEENHALVAEKEALLEFALMANTNAERLAQVESRLVEHKEREIKYREKIRGLEVEVEFKTNSLECLAKKLETLKKEKKGLDDKNKERLGYSVVPPPPAEIYSSPKKDMSWTGLLEFKDDTVTDYSRHVPTVESSPDDAKNRNPSVTKTEASPSTISPKSFIKFVKVNDSPTTSKTYKAEAAKKLPVKFAEQYRKPTKKPNKKGEKGTSRSQNNTHKSFTPRPVVYKPYKPPMRTMRSNMNGAQTNRTSFNKQAHSYTNKPFQRTSIVKSQYRAPWVPTVNRKFSPVNRKFSTVSRNFSTVNRKFPTSNKKFPTGGIKFSTADMGKKGKT</sequence>
<gene>
    <name evidence="3" type="ORF">Tci_683019</name>
</gene>